<sequence length="51" mass="5876">MHTLAMPHGIFTIDVRFEENSLTAEGADRIEFRVTTNPASRYSLFPKWHLA</sequence>
<dbReference type="AlphaFoldDB" id="A0A377LUU2"/>
<name>A0A377LUU2_ENTCL</name>
<dbReference type="EMBL" id="UGJB01000004">
    <property type="protein sequence ID" value="STQ09842.1"/>
    <property type="molecule type" value="Genomic_DNA"/>
</dbReference>
<dbReference type="Proteomes" id="UP000255106">
    <property type="component" value="Unassembled WGS sequence"/>
</dbReference>
<proteinExistence type="predicted"/>
<organism evidence="1 2">
    <name type="scientific">Enterobacter cloacae</name>
    <dbReference type="NCBI Taxonomy" id="550"/>
    <lineage>
        <taxon>Bacteria</taxon>
        <taxon>Pseudomonadati</taxon>
        <taxon>Pseudomonadota</taxon>
        <taxon>Gammaproteobacteria</taxon>
        <taxon>Enterobacterales</taxon>
        <taxon>Enterobacteriaceae</taxon>
        <taxon>Enterobacter</taxon>
        <taxon>Enterobacter cloacae complex</taxon>
    </lineage>
</organism>
<protein>
    <submittedName>
        <fullName evidence="1">Recombination and repair protein</fullName>
    </submittedName>
</protein>
<evidence type="ECO:0000313" key="2">
    <source>
        <dbReference type="Proteomes" id="UP000255106"/>
    </source>
</evidence>
<evidence type="ECO:0000313" key="1">
    <source>
        <dbReference type="EMBL" id="STQ09842.1"/>
    </source>
</evidence>
<accession>A0A377LUU2</accession>
<reference evidence="1 2" key="1">
    <citation type="submission" date="2018-06" db="EMBL/GenBank/DDBJ databases">
        <authorList>
            <consortium name="Pathogen Informatics"/>
            <person name="Doyle S."/>
        </authorList>
    </citation>
    <scope>NUCLEOTIDE SEQUENCE [LARGE SCALE GENOMIC DNA]</scope>
    <source>
        <strain evidence="1 2">NCTC10005</strain>
    </source>
</reference>
<gene>
    <name evidence="1" type="primary">recN_1</name>
    <name evidence="1" type="ORF">NCTC10005_02566</name>
</gene>